<evidence type="ECO:0000313" key="2">
    <source>
        <dbReference type="EMBL" id="KZP31519.1"/>
    </source>
</evidence>
<dbReference type="OrthoDB" id="185373at2759"/>
<dbReference type="AlphaFoldDB" id="A0A166UB89"/>
<organism evidence="2 3">
    <name type="scientific">Athelia psychrophila</name>
    <dbReference type="NCBI Taxonomy" id="1759441"/>
    <lineage>
        <taxon>Eukaryota</taxon>
        <taxon>Fungi</taxon>
        <taxon>Dikarya</taxon>
        <taxon>Basidiomycota</taxon>
        <taxon>Agaricomycotina</taxon>
        <taxon>Agaricomycetes</taxon>
        <taxon>Agaricomycetidae</taxon>
        <taxon>Atheliales</taxon>
        <taxon>Atheliaceae</taxon>
        <taxon>Athelia</taxon>
    </lineage>
</organism>
<feature type="region of interest" description="Disordered" evidence="1">
    <location>
        <begin position="24"/>
        <end position="60"/>
    </location>
</feature>
<evidence type="ECO:0008006" key="4">
    <source>
        <dbReference type="Google" id="ProtNLM"/>
    </source>
</evidence>
<gene>
    <name evidence="2" type="ORF">FIBSPDRAFT_1037497</name>
</gene>
<dbReference type="EMBL" id="KV417489">
    <property type="protein sequence ID" value="KZP31519.1"/>
    <property type="molecule type" value="Genomic_DNA"/>
</dbReference>
<evidence type="ECO:0000313" key="3">
    <source>
        <dbReference type="Proteomes" id="UP000076532"/>
    </source>
</evidence>
<proteinExistence type="predicted"/>
<accession>A0A166UB89</accession>
<protein>
    <recommendedName>
        <fullName evidence="4">Pentacotripeptide-repeat region of PRORP domain-containing protein</fullName>
    </recommendedName>
</protein>
<evidence type="ECO:0000256" key="1">
    <source>
        <dbReference type="SAM" id="MobiDB-lite"/>
    </source>
</evidence>
<keyword evidence="3" id="KW-1185">Reference proteome</keyword>
<sequence>MSLCRHLLLRVNHTNWRASTIVSRRHISTTKPSRDSAPGSHDGPQPALPRVIAEPSASTPTRPILRLSPEVMHVASRNKRRDIPPELATVLPAVPVERAVLSPRWKEQIDAYEAARAGGPQALAGFTVAMLSAVATYASRARLGVVVDHLAADVLDSFPSRPDARSQFAAHVLTHGSPVLSGDKILSLLAALEQLKGLSLLSEAVTIYITKRLMEDSSITDEKLRILTIIFDRSLRNRATLHYIGTPRPSGLIPLAYFMVHNLLESGQDQQAYALFQLLVSRGCIPPEALQHSTTSSDASLVIISALARSCLHWRFNQSAVFFSKRLLCRDMQHIPDEVIELNLDVAYGLLETPTTGDVLQCAHLLIEIDLHARDHRLPDSIIRRLYHAAHALDKGRPAELLYAHTQAPAFLARGYPAPDGRALTWLMRHLAVVSCNKHLGRQLARRVVDDFVPVPLQDRAAFVALAAHSGYALAARALWERFAAGKHGAAVVGNARTMLRMVSCFANVVRTRKGAPAGARVEWQDVRDAPDHDAKDEEAVAAQAQEEEAIADAEAFTQHVLDAFRTAKEPLAHASHEELTSLARAHFILGDIPAGFAAFRELLQRKEVPDMHDINVALSALAEYTPRGAAQMVEQMVQRGIRPDAVTVGTVLHHAALHGDDTLVQTLVARSRALGLGQLDVNSVQALIRASVDGGGAEAAHNLRRAYDIVRALARGPGRRAVSPNTGKDCAVAALRAEQPLLAFKFWKLLVVGRTAWYEHQGLRRQIQQQLVQRGEMQAGMLRDLTKEPRYGRK</sequence>
<dbReference type="InterPro" id="IPR011990">
    <property type="entry name" value="TPR-like_helical_dom_sf"/>
</dbReference>
<dbReference type="Proteomes" id="UP000076532">
    <property type="component" value="Unassembled WGS sequence"/>
</dbReference>
<name>A0A166UB89_9AGAM</name>
<dbReference type="STRING" id="436010.A0A166UB89"/>
<reference evidence="2 3" key="1">
    <citation type="journal article" date="2016" name="Mol. Biol. Evol.">
        <title>Comparative Genomics of Early-Diverging Mushroom-Forming Fungi Provides Insights into the Origins of Lignocellulose Decay Capabilities.</title>
        <authorList>
            <person name="Nagy L.G."/>
            <person name="Riley R."/>
            <person name="Tritt A."/>
            <person name="Adam C."/>
            <person name="Daum C."/>
            <person name="Floudas D."/>
            <person name="Sun H."/>
            <person name="Yadav J.S."/>
            <person name="Pangilinan J."/>
            <person name="Larsson K.H."/>
            <person name="Matsuura K."/>
            <person name="Barry K."/>
            <person name="Labutti K."/>
            <person name="Kuo R."/>
            <person name="Ohm R.A."/>
            <person name="Bhattacharya S.S."/>
            <person name="Shirouzu T."/>
            <person name="Yoshinaga Y."/>
            <person name="Martin F.M."/>
            <person name="Grigoriev I.V."/>
            <person name="Hibbett D.S."/>
        </authorList>
    </citation>
    <scope>NUCLEOTIDE SEQUENCE [LARGE SCALE GENOMIC DNA]</scope>
    <source>
        <strain evidence="2 3">CBS 109695</strain>
    </source>
</reference>
<dbReference type="Gene3D" id="1.25.40.10">
    <property type="entry name" value="Tetratricopeptide repeat domain"/>
    <property type="match status" value="1"/>
</dbReference>